<dbReference type="EMBL" id="BX284605">
    <property type="protein sequence ID" value="CAB04474.1"/>
    <property type="molecule type" value="Genomic_DNA"/>
</dbReference>
<dbReference type="HOGENOM" id="CLU_1779165_0_0_1"/>
<evidence type="ECO:0000313" key="4">
    <source>
        <dbReference type="Proteomes" id="UP000001940"/>
    </source>
</evidence>
<name>Q9XUY8_CAEEL</name>
<proteinExistence type="predicted"/>
<dbReference type="GeneID" id="186294"/>
<sequence length="138" mass="15401">MSRCSLLSIFVLSSFSSYSLADYTCAPSITINPPADISNAWFYPNTWNDSFPAPTYAAGQNCSWIVNIPKGMYAWVTVNASTNIQSSLTLVDSVSYSTRIEKSEPFFLLNPSFTVNLQAMQVGTFGIRVQWYNGEDFF</sequence>
<reference evidence="3 4" key="1">
    <citation type="journal article" date="1998" name="Science">
        <title>Genome sequence of the nematode C. elegans: a platform for investigating biology.</title>
        <authorList>
            <consortium name="The C. elegans sequencing consortium"/>
            <person name="Sulson J.E."/>
            <person name="Waterston R."/>
        </authorList>
    </citation>
    <scope>NUCLEOTIDE SEQUENCE [LARGE SCALE GENOMIC DNA]</scope>
    <source>
        <strain evidence="3 4">Bristol N2</strain>
    </source>
</reference>
<dbReference type="FunCoup" id="Q9XUY8">
    <property type="interactions" value="334"/>
</dbReference>
<dbReference type="Bgee" id="WBGene00010103">
    <property type="expression patterns" value="Expressed in embryo and 3 other cell types or tissues"/>
</dbReference>
<dbReference type="PaxDb" id="6239-F55C9.6"/>
<protein>
    <submittedName>
        <fullName evidence="3">CUB-like domain-containing protein</fullName>
    </submittedName>
</protein>
<dbReference type="AGR" id="WB:WBGene00010103"/>
<dbReference type="WormBase" id="F55C9.6">
    <property type="protein sequence ID" value="CE18738"/>
    <property type="gene ID" value="WBGene00010103"/>
</dbReference>
<accession>Q9XUY8</accession>
<dbReference type="PANTHER" id="PTHR47920">
    <property type="entry name" value="PROTEIN CBG13378-RELATED"/>
    <property type="match status" value="1"/>
</dbReference>
<dbReference type="OrthoDB" id="5834179at2759"/>
<organism evidence="3 4">
    <name type="scientific">Caenorhabditis elegans</name>
    <dbReference type="NCBI Taxonomy" id="6239"/>
    <lineage>
        <taxon>Eukaryota</taxon>
        <taxon>Metazoa</taxon>
        <taxon>Ecdysozoa</taxon>
        <taxon>Nematoda</taxon>
        <taxon>Chromadorea</taxon>
        <taxon>Rhabditida</taxon>
        <taxon>Rhabditina</taxon>
        <taxon>Rhabditomorpha</taxon>
        <taxon>Rhabditoidea</taxon>
        <taxon>Rhabditidae</taxon>
        <taxon>Peloderinae</taxon>
        <taxon>Caenorhabditis</taxon>
    </lineage>
</organism>
<evidence type="ECO:0000313" key="5">
    <source>
        <dbReference type="WormBase" id="F55C9.6"/>
    </source>
</evidence>
<dbReference type="InParanoid" id="Q9XUY8"/>
<dbReference type="eggNOG" id="ENOG502TGXF">
    <property type="taxonomic scope" value="Eukaryota"/>
</dbReference>
<keyword evidence="1" id="KW-0732">Signal</keyword>
<evidence type="ECO:0000259" key="2">
    <source>
        <dbReference type="Pfam" id="PF02408"/>
    </source>
</evidence>
<dbReference type="PIR" id="T22727">
    <property type="entry name" value="T22727"/>
</dbReference>
<dbReference type="KEGG" id="cel:CELE_F55C9.6"/>
<dbReference type="InterPro" id="IPR003366">
    <property type="entry name" value="CUB-like_dom"/>
</dbReference>
<evidence type="ECO:0000256" key="1">
    <source>
        <dbReference type="SAM" id="SignalP"/>
    </source>
</evidence>
<feature type="domain" description="CUB-like" evidence="2">
    <location>
        <begin position="21"/>
        <end position="133"/>
    </location>
</feature>
<dbReference type="AlphaFoldDB" id="Q9XUY8"/>
<dbReference type="PhylomeDB" id="Q9XUY8"/>
<evidence type="ECO:0000313" key="3">
    <source>
        <dbReference type="EMBL" id="CAB04474.1"/>
    </source>
</evidence>
<keyword evidence="4" id="KW-1185">Reference proteome</keyword>
<feature type="signal peptide" evidence="1">
    <location>
        <begin position="1"/>
        <end position="21"/>
    </location>
</feature>
<dbReference type="RefSeq" id="NP_507755.1">
    <property type="nucleotide sequence ID" value="NM_075354.1"/>
</dbReference>
<dbReference type="Pfam" id="PF02408">
    <property type="entry name" value="CUB_2"/>
    <property type="match status" value="1"/>
</dbReference>
<dbReference type="Proteomes" id="UP000001940">
    <property type="component" value="Chromosome V"/>
</dbReference>
<dbReference type="CTD" id="186294"/>
<feature type="chain" id="PRO_5004337742" evidence="1">
    <location>
        <begin position="22"/>
        <end position="138"/>
    </location>
</feature>
<gene>
    <name evidence="3" type="ORF">CELE_F55C9.6</name>
    <name evidence="3 5" type="ORF">F55C9.6</name>
</gene>
<dbReference type="OMA" id="WIVNIPK"/>
<dbReference type="UCSC" id="F55C9.6">
    <property type="organism name" value="c. elegans"/>
</dbReference>
<dbReference type="PANTHER" id="PTHR47920:SF1">
    <property type="entry name" value="CUB-LIKE DOMAIN-CONTAINING PROTEIN"/>
    <property type="match status" value="1"/>
</dbReference>